<name>A0A812U792_9DINO</name>
<gene>
    <name evidence="2" type="ORF">SNAT2548_LOCUS31990</name>
</gene>
<feature type="compositionally biased region" description="Basic and acidic residues" evidence="1">
    <location>
        <begin position="56"/>
        <end position="69"/>
    </location>
</feature>
<evidence type="ECO:0000313" key="2">
    <source>
        <dbReference type="EMBL" id="CAE7565018.1"/>
    </source>
</evidence>
<keyword evidence="3" id="KW-1185">Reference proteome</keyword>
<evidence type="ECO:0000256" key="1">
    <source>
        <dbReference type="SAM" id="MobiDB-lite"/>
    </source>
</evidence>
<accession>A0A812U792</accession>
<dbReference type="Proteomes" id="UP000604046">
    <property type="component" value="Unassembled WGS sequence"/>
</dbReference>
<protein>
    <submittedName>
        <fullName evidence="2">Uncharacterized protein</fullName>
    </submittedName>
</protein>
<sequence>MEDMEGAIKACKEGLKLYTTSLGSTGCEVDLCVVFGARCATKAPDPAEAGAQLGRGQERTQGDPQRAESCHEPAPSCLVAELLKVLKELCVERRRSLRKRRRSEKSCCNSTRRVSMIFSLCKLDVAPPAPHGLRKEKQKVQKKEWRNLTEKAVAWLVALCREGPRKIVN</sequence>
<dbReference type="AlphaFoldDB" id="A0A812U792"/>
<comment type="caution">
    <text evidence="2">The sequence shown here is derived from an EMBL/GenBank/DDBJ whole genome shotgun (WGS) entry which is preliminary data.</text>
</comment>
<organism evidence="2 3">
    <name type="scientific">Symbiodinium natans</name>
    <dbReference type="NCBI Taxonomy" id="878477"/>
    <lineage>
        <taxon>Eukaryota</taxon>
        <taxon>Sar</taxon>
        <taxon>Alveolata</taxon>
        <taxon>Dinophyceae</taxon>
        <taxon>Suessiales</taxon>
        <taxon>Symbiodiniaceae</taxon>
        <taxon>Symbiodinium</taxon>
    </lineage>
</organism>
<evidence type="ECO:0000313" key="3">
    <source>
        <dbReference type="Proteomes" id="UP000604046"/>
    </source>
</evidence>
<proteinExistence type="predicted"/>
<reference evidence="2" key="1">
    <citation type="submission" date="2021-02" db="EMBL/GenBank/DDBJ databases">
        <authorList>
            <person name="Dougan E. K."/>
            <person name="Rhodes N."/>
            <person name="Thang M."/>
            <person name="Chan C."/>
        </authorList>
    </citation>
    <scope>NUCLEOTIDE SEQUENCE</scope>
</reference>
<feature type="region of interest" description="Disordered" evidence="1">
    <location>
        <begin position="45"/>
        <end position="69"/>
    </location>
</feature>
<dbReference type="EMBL" id="CAJNDS010002687">
    <property type="protein sequence ID" value="CAE7565018.1"/>
    <property type="molecule type" value="Genomic_DNA"/>
</dbReference>